<dbReference type="Pfam" id="PF04712">
    <property type="entry name" value="Radial_spoke"/>
    <property type="match status" value="1"/>
</dbReference>
<sequence>MAGNSGDSVTRRSVASQFFTQEEGPGIDGMTTSERVVDLLNQAALITNDSKITVLKQVQELIINKDPTLLDNFLDEIIAFQADKSIEVRKFVIGFIEEACKRDIELLLKLIANLNMLLRDENVNVVKKAILTMTQLYKVALQWMVKSRVISELQEACWDMVSAMAADIILLLDSDNDGIRTHAIKFVEGLIVTLSPRMPDSEVPRRQEHDISLDRIPRDHPYIQYNMLWEEGKAALEQLLKFMVHPAISSINLTTALGSLANIARQRPMFMSEVIQAYETLHANLPPTLAKSQVSSVRKNLKLHLLSVLKHPASLEFQAQITTLLVDLGTPQAEIARNMPSAKDARKRPRDDADSTLKKMKLGVEQTKQCKEEPKEEKVVKPESVLIKRRLSAQGQAISVVGSLSSMSALEEEAPQAKRRPEPIIPVTQPRLAGAGGRKKIFRLSDVLKPLTDAQVEAMKLGAVKRILRAEKAVACSGAAQVRIKILASLVTQFDSGLKAEVLSFILEDVRARLDLAFAWLYQEYNAYLAAGASGTLDKYEDCLIRLLSGLQEKPDQKDGIFTKVVLEAPLITESALEVIRKYCEDESRTYLGMSTLRDLIFKRPSRQFQYLHVLLDLSSHEKDKVRSQALLFIKRMYEKEQLREYVEKFALNYLQLLVHPNPPSVLFGADKDTEVAAPWTEETVKQCLYLYLALLPQNHKLIHELAAVYTEAIADIKRTVLRVIEQPIRGMGMNSPELLLLVENCPKGAETLVTRCLHSLTDKVPPSPELVKRVRDLYHKRLPDVRFLIPVLNGLEKKEVIQALPKLIKLNPIVVKEVFNRLLGTQHGEGNSALSPLNPGELLIALHNIDSVKCDMKSIIKATNLCFAERNVYTSEVLAVVMQQLMEQSPLPMLLMRTVIQSLTMYPRLGGFVMNILSRLIMKQVWKYPKVWEGFIKCCQRTKPQSFQVILQLPPQQLGAVFDKCPELREPLLAHVRSFTPHQQAHIPNSIMTILEASGKQEPEAKEVPAGPLEEDDLEPLALAPAPAPRPPQDLIGLRLAQEKALKRQLEEEQKLKPGGVGALSSSSSSSSTRPGPPQPEEAIDFREEGPECETPAIFISMDDDSGLTEAALLDSSLEGPLPKAETAVPNIMETAFYFEQAGVGLSSDESFRIFLALKQLVEQQPIHTCRFWGKILGLSRSYLVAEVEFREGEEEGEEVEEMMEGGEGLEAHGEEEGEEDEEKVTDIIPKPMWKPPPVIPKEESRSGTNKYLYFVCNEPGRPWTRLPHVTPVQIVQARKIKKFFTGYLDAPVISFPPFPGNEANYLRAQIARISAATHISPLGFYQFGEEEGDEEEEGGAGRDSYEENPDFEGIPVLELVDSMANWVHHTQHILPQGRCTWVNPLQKMEEEEELGEEEEKADEGMEEVEQEVGPPLLTPLSEDAEIMHMSPWTARLSCSLCPQYSVAVVRSNLWPGAYAYASGKKFENIYIGWGHKYSPENFNPPLPAPIQHEYPSSLDIMEISDPTVEEEQALKAAQEQALAAAEEEEEDEEEDEDEDLED</sequence>
<keyword evidence="19" id="KW-0966">Cell projection</keyword>
<dbReference type="PANTHER" id="PTHR15245">
    <property type="entry name" value="SYMPLEKIN-RELATED"/>
    <property type="match status" value="1"/>
</dbReference>
<accession>A0A7N5KHB9</accession>
<feature type="region of interest" description="Disordered" evidence="24">
    <location>
        <begin position="1392"/>
        <end position="1414"/>
    </location>
</feature>
<evidence type="ECO:0000256" key="13">
    <source>
        <dbReference type="ARBA" id="ARBA00022889"/>
    </source>
</evidence>
<keyword evidence="14" id="KW-0965">Cell junction</keyword>
<evidence type="ECO:0000256" key="19">
    <source>
        <dbReference type="ARBA" id="ARBA00023273"/>
    </source>
</evidence>
<evidence type="ECO:0000256" key="24">
    <source>
        <dbReference type="SAM" id="MobiDB-lite"/>
    </source>
</evidence>
<dbReference type="GO" id="GO:0005847">
    <property type="term" value="C:mRNA cleavage and polyadenylation specificity factor complex"/>
    <property type="evidence" value="ECO:0007669"/>
    <property type="project" value="TreeGrafter"/>
</dbReference>
<feature type="compositionally biased region" description="Low complexity" evidence="24">
    <location>
        <begin position="1516"/>
        <end position="1526"/>
    </location>
</feature>
<evidence type="ECO:0000256" key="22">
    <source>
        <dbReference type="ARBA" id="ARBA00063312"/>
    </source>
</evidence>
<evidence type="ECO:0000313" key="27">
    <source>
        <dbReference type="Ensembl" id="ENSAMEP00000040139.1"/>
    </source>
</evidence>
<dbReference type="Pfam" id="PF11935">
    <property type="entry name" value="SYMPK_PTA1_N"/>
    <property type="match status" value="1"/>
</dbReference>
<feature type="region of interest" description="Disordered" evidence="24">
    <location>
        <begin position="1331"/>
        <end position="1350"/>
    </location>
</feature>
<keyword evidence="7" id="KW-0963">Cytoplasm</keyword>
<keyword evidence="8" id="KW-1017">Isopeptide bond</keyword>
<evidence type="ECO:0000256" key="20">
    <source>
        <dbReference type="ARBA" id="ARBA00053251"/>
    </source>
</evidence>
<dbReference type="Gene3D" id="1.25.10.10">
    <property type="entry name" value="Leucine-rich Repeat Variant"/>
    <property type="match status" value="1"/>
</dbReference>
<dbReference type="GeneTree" id="ENSGT00390000017045"/>
<dbReference type="GO" id="GO:0001534">
    <property type="term" value="C:radial spoke"/>
    <property type="evidence" value="ECO:0007669"/>
    <property type="project" value="InterPro"/>
</dbReference>
<reference evidence="27" key="2">
    <citation type="submission" date="2025-08" db="UniProtKB">
        <authorList>
            <consortium name="Ensembl"/>
        </authorList>
    </citation>
    <scope>IDENTIFICATION</scope>
</reference>
<evidence type="ECO:0000256" key="17">
    <source>
        <dbReference type="ARBA" id="ARBA00023212"/>
    </source>
</evidence>
<evidence type="ECO:0000256" key="6">
    <source>
        <dbReference type="ARBA" id="ARBA00022475"/>
    </source>
</evidence>
<feature type="region of interest" description="Disordered" evidence="24">
    <location>
        <begin position="1195"/>
        <end position="1226"/>
    </location>
</feature>
<gene>
    <name evidence="27" type="primary">SYMPK</name>
</gene>
<dbReference type="InterPro" id="IPR016024">
    <property type="entry name" value="ARM-type_fold"/>
</dbReference>
<keyword evidence="12" id="KW-0832">Ubl conjugation</keyword>
<dbReference type="SUPFAM" id="SSF48371">
    <property type="entry name" value="ARM repeat"/>
    <property type="match status" value="2"/>
</dbReference>
<dbReference type="GO" id="GO:0006397">
    <property type="term" value="P:mRNA processing"/>
    <property type="evidence" value="ECO:0007669"/>
    <property type="project" value="UniProtKB-KW"/>
</dbReference>
<feature type="compositionally biased region" description="Acidic residues" evidence="24">
    <location>
        <begin position="1331"/>
        <end position="1340"/>
    </location>
</feature>
<dbReference type="InterPro" id="IPR032460">
    <property type="entry name" value="Symplekin/Pta1_N"/>
</dbReference>
<dbReference type="GO" id="GO:0060271">
    <property type="term" value="P:cilium assembly"/>
    <property type="evidence" value="ECO:0007669"/>
    <property type="project" value="InterPro"/>
</dbReference>
<feature type="compositionally biased region" description="Acidic residues" evidence="24">
    <location>
        <begin position="1527"/>
        <end position="1544"/>
    </location>
</feature>
<evidence type="ECO:0000256" key="14">
    <source>
        <dbReference type="ARBA" id="ARBA00022949"/>
    </source>
</evidence>
<feature type="region of interest" description="Disordered" evidence="24">
    <location>
        <begin position="1506"/>
        <end position="1544"/>
    </location>
</feature>
<keyword evidence="11" id="KW-0677">Repeat</keyword>
<organism evidence="27 28">
    <name type="scientific">Ailuropoda melanoleuca</name>
    <name type="common">Giant panda</name>
    <dbReference type="NCBI Taxonomy" id="9646"/>
    <lineage>
        <taxon>Eukaryota</taxon>
        <taxon>Metazoa</taxon>
        <taxon>Chordata</taxon>
        <taxon>Craniata</taxon>
        <taxon>Vertebrata</taxon>
        <taxon>Euteleostomi</taxon>
        <taxon>Mammalia</taxon>
        <taxon>Eutheria</taxon>
        <taxon>Laurasiatheria</taxon>
        <taxon>Carnivora</taxon>
        <taxon>Caniformia</taxon>
        <taxon>Ursidae</taxon>
        <taxon>Ailuropoda</taxon>
    </lineage>
</organism>
<evidence type="ECO:0000256" key="21">
    <source>
        <dbReference type="ARBA" id="ARBA00061564"/>
    </source>
</evidence>
<evidence type="ECO:0000259" key="25">
    <source>
        <dbReference type="Pfam" id="PF11935"/>
    </source>
</evidence>
<keyword evidence="10" id="KW-0507">mRNA processing</keyword>
<dbReference type="InterPro" id="IPR011989">
    <property type="entry name" value="ARM-like"/>
</dbReference>
<dbReference type="GO" id="GO:0005923">
    <property type="term" value="C:bicellular tight junction"/>
    <property type="evidence" value="ECO:0007669"/>
    <property type="project" value="UniProtKB-SubCell"/>
</dbReference>
<dbReference type="Proteomes" id="UP000008912">
    <property type="component" value="Unassembled WGS sequence"/>
</dbReference>
<feature type="domain" description="Symplekin C-terminal" evidence="26">
    <location>
        <begin position="785"/>
        <end position="966"/>
    </location>
</feature>
<dbReference type="InterPro" id="IPR022075">
    <property type="entry name" value="Symplekin_C"/>
</dbReference>
<evidence type="ECO:0000256" key="18">
    <source>
        <dbReference type="ARBA" id="ARBA00023242"/>
    </source>
</evidence>
<reference evidence="27" key="3">
    <citation type="submission" date="2025-09" db="UniProtKB">
        <authorList>
            <consortium name="Ensembl"/>
        </authorList>
    </citation>
    <scope>IDENTIFICATION</scope>
</reference>
<evidence type="ECO:0000256" key="3">
    <source>
        <dbReference type="ARBA" id="ARBA00004435"/>
    </source>
</evidence>
<keyword evidence="28" id="KW-1185">Reference proteome</keyword>
<reference evidence="27 28" key="1">
    <citation type="journal article" date="2010" name="Nature">
        <title>The sequence and de novo assembly of the giant panda genome.</title>
        <authorList>
            <person name="Li R."/>
            <person name="Fan W."/>
            <person name="Tian G."/>
            <person name="Zhu H."/>
            <person name="He L."/>
            <person name="Cai J."/>
            <person name="Huang Q."/>
            <person name="Cai Q."/>
            <person name="Li B."/>
            <person name="Bai Y."/>
            <person name="Zhang Z."/>
            <person name="Zhang Y."/>
            <person name="Wang W."/>
            <person name="Li J."/>
            <person name="Wei F."/>
            <person name="Li H."/>
            <person name="Jian M."/>
            <person name="Li J."/>
            <person name="Zhang Z."/>
            <person name="Nielsen R."/>
            <person name="Li D."/>
            <person name="Gu W."/>
            <person name="Yang Z."/>
            <person name="Xuan Z."/>
            <person name="Ryder O.A."/>
            <person name="Leung F.C."/>
            <person name="Zhou Y."/>
            <person name="Cao J."/>
            <person name="Sun X."/>
            <person name="Fu Y."/>
            <person name="Fang X."/>
            <person name="Guo X."/>
            <person name="Wang B."/>
            <person name="Hou R."/>
            <person name="Shen F."/>
            <person name="Mu B."/>
            <person name="Ni P."/>
            <person name="Lin R."/>
            <person name="Qian W."/>
            <person name="Wang G."/>
            <person name="Yu C."/>
            <person name="Nie W."/>
            <person name="Wang J."/>
            <person name="Wu Z."/>
            <person name="Liang H."/>
            <person name="Min J."/>
            <person name="Wu Q."/>
            <person name="Cheng S."/>
            <person name="Ruan J."/>
            <person name="Wang M."/>
            <person name="Shi Z."/>
            <person name="Wen M."/>
            <person name="Liu B."/>
            <person name="Ren X."/>
            <person name="Zheng H."/>
            <person name="Dong D."/>
            <person name="Cook K."/>
            <person name="Shan G."/>
            <person name="Zhang H."/>
            <person name="Kosiol C."/>
            <person name="Xie X."/>
            <person name="Lu Z."/>
            <person name="Zheng H."/>
            <person name="Li Y."/>
            <person name="Steiner C.C."/>
            <person name="Lam T.T."/>
            <person name="Lin S."/>
            <person name="Zhang Q."/>
            <person name="Li G."/>
            <person name="Tian J."/>
            <person name="Gong T."/>
            <person name="Liu H."/>
            <person name="Zhang D."/>
            <person name="Fang L."/>
            <person name="Ye C."/>
            <person name="Zhang J."/>
            <person name="Hu W."/>
            <person name="Xu A."/>
            <person name="Ren Y."/>
            <person name="Zhang G."/>
            <person name="Bruford M.W."/>
            <person name="Li Q."/>
            <person name="Ma L."/>
            <person name="Guo Y."/>
            <person name="An N."/>
            <person name="Hu Y."/>
            <person name="Zheng Y."/>
            <person name="Shi Y."/>
            <person name="Li Z."/>
            <person name="Liu Q."/>
            <person name="Chen Y."/>
            <person name="Zhao J."/>
            <person name="Qu N."/>
            <person name="Zhao S."/>
            <person name="Tian F."/>
            <person name="Wang X."/>
            <person name="Wang H."/>
            <person name="Xu L."/>
            <person name="Liu X."/>
            <person name="Vinar T."/>
            <person name="Wang Y."/>
            <person name="Lam T.W."/>
            <person name="Yiu S.M."/>
            <person name="Liu S."/>
            <person name="Zhang H."/>
            <person name="Li D."/>
            <person name="Huang Y."/>
            <person name="Wang X."/>
            <person name="Yang G."/>
            <person name="Jiang Z."/>
            <person name="Wang J."/>
            <person name="Qin N."/>
            <person name="Li L."/>
            <person name="Li J."/>
            <person name="Bolund L."/>
            <person name="Kristiansen K."/>
            <person name="Wong G.K."/>
            <person name="Olson M."/>
            <person name="Zhang X."/>
            <person name="Li S."/>
            <person name="Yang H."/>
            <person name="Wang J."/>
            <person name="Wang J."/>
        </authorList>
    </citation>
    <scope>NUCLEOTIDE SEQUENCE [LARGE SCALE GENOMIC DNA]</scope>
</reference>
<evidence type="ECO:0000256" key="15">
    <source>
        <dbReference type="ARBA" id="ARBA00023069"/>
    </source>
</evidence>
<evidence type="ECO:0000256" key="5">
    <source>
        <dbReference type="ARBA" id="ARBA00022427"/>
    </source>
</evidence>
<feature type="compositionally biased region" description="Acidic residues" evidence="24">
    <location>
        <begin position="1195"/>
        <end position="1206"/>
    </location>
</feature>
<evidence type="ECO:0000256" key="23">
    <source>
        <dbReference type="ARBA" id="ARBA00072137"/>
    </source>
</evidence>
<keyword evidence="13" id="KW-0130">Cell adhesion</keyword>
<evidence type="ECO:0000256" key="2">
    <source>
        <dbReference type="ARBA" id="ARBA00004430"/>
    </source>
</evidence>
<evidence type="ECO:0000256" key="7">
    <source>
        <dbReference type="ARBA" id="ARBA00022490"/>
    </source>
</evidence>
<name>A0A7N5KHB9_AILME</name>
<comment type="subunit">
    <text evidence="22">Found in a heat-sensitive complex at least composed of several cleavage and polyadenylation specific and cleavage stimulation factors. Interacts with CPSF2, CPSF3 and CSTF2. Interacts (via N-terminus) with HSF1; this interaction is direct and occurs upon heat shock. Interacts with SSU72.</text>
</comment>
<keyword evidence="18" id="KW-0539">Nucleus</keyword>
<dbReference type="GO" id="GO:0005886">
    <property type="term" value="C:plasma membrane"/>
    <property type="evidence" value="ECO:0007669"/>
    <property type="project" value="UniProtKB-SubCell"/>
</dbReference>
<evidence type="ECO:0000256" key="9">
    <source>
        <dbReference type="ARBA" id="ARBA00022553"/>
    </source>
</evidence>
<keyword evidence="17" id="KW-0206">Cytoskeleton</keyword>
<evidence type="ECO:0000256" key="16">
    <source>
        <dbReference type="ARBA" id="ARBA00023136"/>
    </source>
</evidence>
<evidence type="ECO:0000256" key="4">
    <source>
        <dbReference type="ARBA" id="ARBA00004642"/>
    </source>
</evidence>
<keyword evidence="5" id="KW-0796">Tight junction</keyword>
<proteinExistence type="inferred from homology"/>
<feature type="region of interest" description="Disordered" evidence="24">
    <location>
        <begin position="1051"/>
        <end position="1085"/>
    </location>
</feature>
<comment type="function">
    <text evidence="20">Scaffold protein that functions as a component of a multimolecular complex involved in histone mRNA 3'-end processing. Specific component of the tight junction (TJ) plaque, but might not be an exclusively junctional component. May have a house-keeping rule. Is involved in pre-mRNA polyadenylation. Enhances SSU72 phosphatase activity.</text>
</comment>
<dbReference type="InterPro" id="IPR021850">
    <property type="entry name" value="Symplekin/Pta1"/>
</dbReference>
<evidence type="ECO:0000256" key="1">
    <source>
        <dbReference type="ARBA" id="ARBA00004413"/>
    </source>
</evidence>
<dbReference type="FunFam" id="1.25.10.10:FF:000106">
    <property type="entry name" value="Symplekin"/>
    <property type="match status" value="1"/>
</dbReference>
<keyword evidence="15" id="KW-0969">Cilium</keyword>
<keyword evidence="16" id="KW-0472">Membrane</keyword>
<dbReference type="PANTHER" id="PTHR15245:SF20">
    <property type="entry name" value="SYMPLEKIN"/>
    <property type="match status" value="1"/>
</dbReference>
<evidence type="ECO:0000313" key="28">
    <source>
        <dbReference type="Proteomes" id="UP000008912"/>
    </source>
</evidence>
<dbReference type="GO" id="GO:0060294">
    <property type="term" value="P:cilium movement involved in cell motility"/>
    <property type="evidence" value="ECO:0007669"/>
    <property type="project" value="InterPro"/>
</dbReference>
<evidence type="ECO:0000256" key="8">
    <source>
        <dbReference type="ARBA" id="ARBA00022499"/>
    </source>
</evidence>
<comment type="subcellular location">
    <subcellularLocation>
        <location evidence="3">Cell junction</location>
        <location evidence="3">Tight junction</location>
    </subcellularLocation>
    <subcellularLocation>
        <location evidence="1">Cell membrane</location>
        <topology evidence="1">Peripheral membrane protein</topology>
        <orientation evidence="1">Cytoplasmic side</orientation>
    </subcellularLocation>
    <subcellularLocation>
        <location evidence="2">Cytoplasm</location>
        <location evidence="2">Cytoskeleton</location>
        <location evidence="2">Cilium axoneme</location>
    </subcellularLocation>
    <subcellularLocation>
        <location evidence="4">Nucleus</location>
        <location evidence="4">Nucleoplasm</location>
    </subcellularLocation>
</comment>
<feature type="domain" description="Symplekin/Pta1 N-terminal" evidence="25">
    <location>
        <begin position="123"/>
        <end position="346"/>
    </location>
</feature>
<dbReference type="GO" id="GO:0007155">
    <property type="term" value="P:cell adhesion"/>
    <property type="evidence" value="ECO:0007669"/>
    <property type="project" value="UniProtKB-KW"/>
</dbReference>
<dbReference type="GO" id="GO:0016604">
    <property type="term" value="C:nuclear body"/>
    <property type="evidence" value="ECO:0007669"/>
    <property type="project" value="UniProtKB-ARBA"/>
</dbReference>
<evidence type="ECO:0000256" key="12">
    <source>
        <dbReference type="ARBA" id="ARBA00022843"/>
    </source>
</evidence>
<evidence type="ECO:0000256" key="10">
    <source>
        <dbReference type="ARBA" id="ARBA00022664"/>
    </source>
</evidence>
<evidence type="ECO:0000259" key="26">
    <source>
        <dbReference type="Pfam" id="PF12295"/>
    </source>
</evidence>
<keyword evidence="6" id="KW-1003">Cell membrane</keyword>
<evidence type="ECO:0000256" key="11">
    <source>
        <dbReference type="ARBA" id="ARBA00022737"/>
    </source>
</evidence>
<comment type="similarity">
    <text evidence="21">Belongs to the Symplekin family.</text>
</comment>
<dbReference type="Ensembl" id="ENSAMET00000031812.1">
    <property type="protein sequence ID" value="ENSAMEP00000040139.1"/>
    <property type="gene ID" value="ENSAMEG00000000680.2"/>
</dbReference>
<feature type="compositionally biased region" description="Acidic residues" evidence="24">
    <location>
        <begin position="1392"/>
        <end position="1412"/>
    </location>
</feature>
<protein>
    <recommendedName>
        <fullName evidence="23">Symplekin</fullName>
    </recommendedName>
</protein>
<keyword evidence="9" id="KW-0597">Phosphoprotein</keyword>
<dbReference type="Pfam" id="PF12295">
    <property type="entry name" value="Symplekin_C"/>
    <property type="match status" value="1"/>
</dbReference>
<dbReference type="InterPro" id="IPR006802">
    <property type="entry name" value="Radial_spoke"/>
</dbReference>